<keyword evidence="3" id="KW-1185">Reference proteome</keyword>
<comment type="caution">
    <text evidence="2">The sequence shown here is derived from an EMBL/GenBank/DDBJ whole genome shotgun (WGS) entry which is preliminary data.</text>
</comment>
<evidence type="ECO:0000313" key="3">
    <source>
        <dbReference type="Proteomes" id="UP000679749"/>
    </source>
</evidence>
<protein>
    <submittedName>
        <fullName evidence="2">Transglutaminase family protein</fullName>
    </submittedName>
</protein>
<sequence>MFIYTYLFTLLRGEGFVNLFCESEKIDDYLIELTEVNYSNPIIKKKADELFNPSQTEIEKARITFEFVRDGISHSWDIQSNRVTCNAAEVLDFKEGICYAKSHLLASLLRSQGIPTGFCYQRLMLFDTPEKGYCIHALNAIFLKSLNKWIRVDARGNKEGIDAQFSIEEEKLAFPINEELDEKDYPVIYAKPHPKIVAVLEDNTNALEMYKYHLPERL</sequence>
<dbReference type="InterPro" id="IPR038765">
    <property type="entry name" value="Papain-like_cys_pep_sf"/>
</dbReference>
<dbReference type="Pfam" id="PF01841">
    <property type="entry name" value="Transglut_core"/>
    <property type="match status" value="1"/>
</dbReference>
<dbReference type="Proteomes" id="UP000679749">
    <property type="component" value="Unassembled WGS sequence"/>
</dbReference>
<name>A0A942U1D8_9BACI</name>
<proteinExistence type="predicted"/>
<dbReference type="PANTHER" id="PTHR33490:SF3">
    <property type="entry name" value="CONSERVED INTEGRAL MEMBRANE PROTEIN"/>
    <property type="match status" value="1"/>
</dbReference>
<organism evidence="2 3">
    <name type="scientific">Neobacillus rhizophilus</name>
    <dbReference type="NCBI Taxonomy" id="2833579"/>
    <lineage>
        <taxon>Bacteria</taxon>
        <taxon>Bacillati</taxon>
        <taxon>Bacillota</taxon>
        <taxon>Bacilli</taxon>
        <taxon>Bacillales</taxon>
        <taxon>Bacillaceae</taxon>
        <taxon>Neobacillus</taxon>
    </lineage>
</organism>
<dbReference type="EMBL" id="JAGYPF010000002">
    <property type="protein sequence ID" value="MBS4212770.1"/>
    <property type="molecule type" value="Genomic_DNA"/>
</dbReference>
<dbReference type="PANTHER" id="PTHR33490">
    <property type="entry name" value="BLR5614 PROTEIN-RELATED"/>
    <property type="match status" value="1"/>
</dbReference>
<dbReference type="Gene3D" id="3.10.620.30">
    <property type="match status" value="1"/>
</dbReference>
<dbReference type="InterPro" id="IPR002931">
    <property type="entry name" value="Transglutaminase-like"/>
</dbReference>
<evidence type="ECO:0000313" key="2">
    <source>
        <dbReference type="EMBL" id="MBS4212770.1"/>
    </source>
</evidence>
<reference evidence="2" key="1">
    <citation type="submission" date="2021-05" db="EMBL/GenBank/DDBJ databases">
        <title>Novel Bacillus species.</title>
        <authorList>
            <person name="Liu G."/>
        </authorList>
    </citation>
    <scope>NUCLEOTIDE SEQUENCE</scope>
    <source>
        <strain evidence="2">FJAT-49825</strain>
    </source>
</reference>
<gene>
    <name evidence="2" type="ORF">KHA99_09970</name>
</gene>
<evidence type="ECO:0000259" key="1">
    <source>
        <dbReference type="Pfam" id="PF01841"/>
    </source>
</evidence>
<dbReference type="SUPFAM" id="SSF54001">
    <property type="entry name" value="Cysteine proteinases"/>
    <property type="match status" value="1"/>
</dbReference>
<feature type="domain" description="Transglutaminase-like" evidence="1">
    <location>
        <begin position="46"/>
        <end position="154"/>
    </location>
</feature>
<accession>A0A942U1D8</accession>
<dbReference type="AlphaFoldDB" id="A0A942U1D8"/>